<dbReference type="Proteomes" id="UP000299102">
    <property type="component" value="Unassembled WGS sequence"/>
</dbReference>
<protein>
    <submittedName>
        <fullName evidence="1">Uncharacterized protein</fullName>
    </submittedName>
</protein>
<accession>A0A4C1TK28</accession>
<sequence length="83" mass="9837">MLAQDYLGPRDCLPGLLFEPYPMVIMSVQWGWWLRVISKEKLRQPWLRCLFGCNMVICDEVVEKHSTGSLWRSENLYVYQAIK</sequence>
<dbReference type="EMBL" id="BGZK01005638">
    <property type="protein sequence ID" value="GBP14882.1"/>
    <property type="molecule type" value="Genomic_DNA"/>
</dbReference>
<name>A0A4C1TK28_EUMVA</name>
<evidence type="ECO:0000313" key="2">
    <source>
        <dbReference type="Proteomes" id="UP000299102"/>
    </source>
</evidence>
<reference evidence="1 2" key="1">
    <citation type="journal article" date="2019" name="Commun. Biol.">
        <title>The bagworm genome reveals a unique fibroin gene that provides high tensile strength.</title>
        <authorList>
            <person name="Kono N."/>
            <person name="Nakamura H."/>
            <person name="Ohtoshi R."/>
            <person name="Tomita M."/>
            <person name="Numata K."/>
            <person name="Arakawa K."/>
        </authorList>
    </citation>
    <scope>NUCLEOTIDE SEQUENCE [LARGE SCALE GENOMIC DNA]</scope>
</reference>
<organism evidence="1 2">
    <name type="scientific">Eumeta variegata</name>
    <name type="common">Bagworm moth</name>
    <name type="synonym">Eumeta japonica</name>
    <dbReference type="NCBI Taxonomy" id="151549"/>
    <lineage>
        <taxon>Eukaryota</taxon>
        <taxon>Metazoa</taxon>
        <taxon>Ecdysozoa</taxon>
        <taxon>Arthropoda</taxon>
        <taxon>Hexapoda</taxon>
        <taxon>Insecta</taxon>
        <taxon>Pterygota</taxon>
        <taxon>Neoptera</taxon>
        <taxon>Endopterygota</taxon>
        <taxon>Lepidoptera</taxon>
        <taxon>Glossata</taxon>
        <taxon>Ditrysia</taxon>
        <taxon>Tineoidea</taxon>
        <taxon>Psychidae</taxon>
        <taxon>Oiketicinae</taxon>
        <taxon>Eumeta</taxon>
    </lineage>
</organism>
<gene>
    <name evidence="1" type="ORF">EVAR_73885_1</name>
</gene>
<comment type="caution">
    <text evidence="1">The sequence shown here is derived from an EMBL/GenBank/DDBJ whole genome shotgun (WGS) entry which is preliminary data.</text>
</comment>
<proteinExistence type="predicted"/>
<dbReference type="AlphaFoldDB" id="A0A4C1TK28"/>
<evidence type="ECO:0000313" key="1">
    <source>
        <dbReference type="EMBL" id="GBP14882.1"/>
    </source>
</evidence>
<keyword evidence="2" id="KW-1185">Reference proteome</keyword>